<dbReference type="Proteomes" id="UP000261875">
    <property type="component" value="Chromosome"/>
</dbReference>
<evidence type="ECO:0000313" key="1">
    <source>
        <dbReference type="EMBL" id="AWK14231.1"/>
    </source>
</evidence>
<dbReference type="EMBL" id="CP021659">
    <property type="protein sequence ID" value="AWK14231.1"/>
    <property type="molecule type" value="Genomic_DNA"/>
</dbReference>
<reference evidence="1 2" key="1">
    <citation type="submission" date="2017-05" db="EMBL/GenBank/DDBJ databases">
        <title>Genome sequence of Candidatus Fukatsuia symbiotica and Candidatus Hamiltonella defensa from Acyrthosiphon pisum strain 5D.</title>
        <authorList>
            <person name="Patel V.A."/>
            <person name="Chevignon G."/>
            <person name="Russell J.A."/>
            <person name="Oliver K.M."/>
        </authorList>
    </citation>
    <scope>NUCLEOTIDE SEQUENCE [LARGE SCALE GENOMIC DNA]</scope>
    <source>
        <strain evidence="1 2">5D</strain>
    </source>
</reference>
<name>A0A2U8I4Z6_9GAMM</name>
<protein>
    <submittedName>
        <fullName evidence="1">Uncharacterized protein</fullName>
    </submittedName>
</protein>
<accession>A0A2U8I4Z6</accession>
<organism evidence="1 2">
    <name type="scientific">Candidatus Fukatsuia symbiotica</name>
    <dbReference type="NCBI Taxonomy" id="1878942"/>
    <lineage>
        <taxon>Bacteria</taxon>
        <taxon>Pseudomonadati</taxon>
        <taxon>Pseudomonadota</taxon>
        <taxon>Gammaproteobacteria</taxon>
        <taxon>Enterobacterales</taxon>
        <taxon>Yersiniaceae</taxon>
        <taxon>Candidatus Fukatsuia</taxon>
    </lineage>
</organism>
<dbReference type="KEGG" id="fsm:CCS41_06705"/>
<dbReference type="AlphaFoldDB" id="A0A2U8I4Z6"/>
<keyword evidence="2" id="KW-1185">Reference proteome</keyword>
<proteinExistence type="predicted"/>
<evidence type="ECO:0000313" key="2">
    <source>
        <dbReference type="Proteomes" id="UP000261875"/>
    </source>
</evidence>
<gene>
    <name evidence="1" type="ORF">CCS41_06705</name>
</gene>
<dbReference type="RefSeq" id="WP_119797418.1">
    <property type="nucleotide sequence ID" value="NZ_CP021659.1"/>
</dbReference>
<sequence length="104" mass="11306">MSTPMATPVLRAAEMRKQGRREEIFPVRFKAETINTKNKLLLSASKPDLVSDYTNDLTSVDKLTILISGSKFSLFSAPSAILAQIGISVTGNSVPPVASKILQW</sequence>